<dbReference type="InterPro" id="IPR036388">
    <property type="entry name" value="WH-like_DNA-bd_sf"/>
</dbReference>
<keyword evidence="3" id="KW-1185">Reference proteome</keyword>
<proteinExistence type="predicted"/>
<evidence type="ECO:0000313" key="2">
    <source>
        <dbReference type="EMBL" id="MCM1992140.1"/>
    </source>
</evidence>
<dbReference type="SUPFAM" id="SSF46785">
    <property type="entry name" value="Winged helix' DNA-binding domain"/>
    <property type="match status" value="1"/>
</dbReference>
<dbReference type="PANTHER" id="PTHR33169:SF13">
    <property type="entry name" value="PADR-FAMILY TRANSCRIPTIONAL REGULATOR"/>
    <property type="match status" value="1"/>
</dbReference>
<dbReference type="Proteomes" id="UP001056429">
    <property type="component" value="Unassembled WGS sequence"/>
</dbReference>
<organism evidence="2 3">
    <name type="scientific">Oceanirhabdus seepicola</name>
    <dbReference type="NCBI Taxonomy" id="2828781"/>
    <lineage>
        <taxon>Bacteria</taxon>
        <taxon>Bacillati</taxon>
        <taxon>Bacillota</taxon>
        <taxon>Clostridia</taxon>
        <taxon>Eubacteriales</taxon>
        <taxon>Clostridiaceae</taxon>
        <taxon>Oceanirhabdus</taxon>
    </lineage>
</organism>
<comment type="caution">
    <text evidence="2">The sequence shown here is derived from an EMBL/GenBank/DDBJ whole genome shotgun (WGS) entry which is preliminary data.</text>
</comment>
<dbReference type="PANTHER" id="PTHR33169">
    <property type="entry name" value="PADR-FAMILY TRANSCRIPTIONAL REGULATOR"/>
    <property type="match status" value="1"/>
</dbReference>
<evidence type="ECO:0000259" key="1">
    <source>
        <dbReference type="Pfam" id="PF03551"/>
    </source>
</evidence>
<reference evidence="2" key="1">
    <citation type="journal article" date="2021" name="mSystems">
        <title>Bacteria and Archaea Synergistically Convert Glycine Betaine to Biogenic Methane in the Formosa Cold Seep of the South China Sea.</title>
        <authorList>
            <person name="Li L."/>
            <person name="Zhang W."/>
            <person name="Zhang S."/>
            <person name="Song L."/>
            <person name="Sun Q."/>
            <person name="Zhang H."/>
            <person name="Xiang H."/>
            <person name="Dong X."/>
        </authorList>
    </citation>
    <scope>NUCLEOTIDE SEQUENCE</scope>
    <source>
        <strain evidence="2">ZWT</strain>
    </source>
</reference>
<protein>
    <submittedName>
        <fullName evidence="2">PadR family transcriptional regulator</fullName>
    </submittedName>
</protein>
<gene>
    <name evidence="2" type="ORF">KDK92_20660</name>
</gene>
<sequence length="116" mass="13347">MARKSSFDEEQLTDSSYYILLTLVEENHGYSIMHNIEEMTTGEVKIGPASLYTILKKMQGAQMIKLIDNDNDRRKVYNITNKGREVLLKEIKRRITMAEHGKAVLNLLEGRSENES</sequence>
<reference evidence="2" key="2">
    <citation type="submission" date="2021-04" db="EMBL/GenBank/DDBJ databases">
        <authorList>
            <person name="Dong X."/>
        </authorList>
    </citation>
    <scope>NUCLEOTIDE SEQUENCE</scope>
    <source>
        <strain evidence="2">ZWT</strain>
    </source>
</reference>
<name>A0A9J6P7B0_9CLOT</name>
<dbReference type="InterPro" id="IPR036390">
    <property type="entry name" value="WH_DNA-bd_sf"/>
</dbReference>
<accession>A0A9J6P7B0</accession>
<evidence type="ECO:0000313" key="3">
    <source>
        <dbReference type="Proteomes" id="UP001056429"/>
    </source>
</evidence>
<dbReference type="Gene3D" id="1.10.10.10">
    <property type="entry name" value="Winged helix-like DNA-binding domain superfamily/Winged helix DNA-binding domain"/>
    <property type="match status" value="1"/>
</dbReference>
<feature type="domain" description="Transcription regulator PadR N-terminal" evidence="1">
    <location>
        <begin position="21"/>
        <end position="87"/>
    </location>
</feature>
<dbReference type="EMBL" id="JAGSOJ010000005">
    <property type="protein sequence ID" value="MCM1992140.1"/>
    <property type="molecule type" value="Genomic_DNA"/>
</dbReference>
<dbReference type="InterPro" id="IPR005149">
    <property type="entry name" value="Tscrpt_reg_PadR_N"/>
</dbReference>
<dbReference type="Pfam" id="PF03551">
    <property type="entry name" value="PadR"/>
    <property type="match status" value="1"/>
</dbReference>
<dbReference type="RefSeq" id="WP_250861306.1">
    <property type="nucleotide sequence ID" value="NZ_JAGSOJ010000005.1"/>
</dbReference>
<dbReference type="AlphaFoldDB" id="A0A9J6P7B0"/>
<dbReference type="InterPro" id="IPR052509">
    <property type="entry name" value="Metal_resp_DNA-bind_regulator"/>
</dbReference>